<organism evidence="2 3">
    <name type="scientific">Sitophilus oryzae</name>
    <name type="common">Rice weevil</name>
    <name type="synonym">Curculio oryzae</name>
    <dbReference type="NCBI Taxonomy" id="7048"/>
    <lineage>
        <taxon>Eukaryota</taxon>
        <taxon>Metazoa</taxon>
        <taxon>Ecdysozoa</taxon>
        <taxon>Arthropoda</taxon>
        <taxon>Hexapoda</taxon>
        <taxon>Insecta</taxon>
        <taxon>Pterygota</taxon>
        <taxon>Neoptera</taxon>
        <taxon>Endopterygota</taxon>
        <taxon>Coleoptera</taxon>
        <taxon>Polyphaga</taxon>
        <taxon>Cucujiformia</taxon>
        <taxon>Curculionidae</taxon>
        <taxon>Dryophthorinae</taxon>
        <taxon>Sitophilus</taxon>
    </lineage>
</organism>
<dbReference type="GeneID" id="115883318"/>
<protein>
    <submittedName>
        <fullName evidence="3">Uncharacterized protein LOC115883318</fullName>
    </submittedName>
</protein>
<dbReference type="GO" id="GO:0005634">
    <property type="term" value="C:nucleus"/>
    <property type="evidence" value="ECO:0007669"/>
    <property type="project" value="TreeGrafter"/>
</dbReference>
<evidence type="ECO:0000259" key="1">
    <source>
        <dbReference type="Pfam" id="PF03184"/>
    </source>
</evidence>
<feature type="domain" description="DDE-1" evidence="1">
    <location>
        <begin position="17"/>
        <end position="111"/>
    </location>
</feature>
<proteinExistence type="predicted"/>
<dbReference type="KEGG" id="soy:115883318"/>
<dbReference type="RefSeq" id="XP_030757523.1">
    <property type="nucleotide sequence ID" value="XM_030901663.1"/>
</dbReference>
<dbReference type="InterPro" id="IPR050863">
    <property type="entry name" value="CenT-Element_Derived"/>
</dbReference>
<sequence length="207" mass="23180">MNEELMNGAPADSIAFAQEKGWMTSEFFLKWLKHFVRYTKASNGNKTLLLLDGHCSHKSLGYLQIAKENGVIVFCFPAHCSHHVQPLDVGFFRPLHTYLDQKIQLWLHQNPGKAVTQLKIAGLLNQAYLKGAVPLNAINSFKKTGIHPFNSHVFEDWQLGPALATDKQISETRGDINENQMELDIQDKPSTSGHNLSSLSVLDISVK</sequence>
<dbReference type="Proteomes" id="UP000504635">
    <property type="component" value="Unplaced"/>
</dbReference>
<dbReference type="AlphaFoldDB" id="A0A6J2Y179"/>
<name>A0A6J2Y179_SITOR</name>
<evidence type="ECO:0000313" key="2">
    <source>
        <dbReference type="Proteomes" id="UP000504635"/>
    </source>
</evidence>
<keyword evidence="2" id="KW-1185">Reference proteome</keyword>
<reference evidence="3" key="1">
    <citation type="submission" date="2025-08" db="UniProtKB">
        <authorList>
            <consortium name="RefSeq"/>
        </authorList>
    </citation>
    <scope>IDENTIFICATION</scope>
    <source>
        <tissue evidence="3">Gonads</tissue>
    </source>
</reference>
<gene>
    <name evidence="3" type="primary">LOC115883318</name>
</gene>
<dbReference type="Pfam" id="PF03184">
    <property type="entry name" value="DDE_1"/>
    <property type="match status" value="1"/>
</dbReference>
<dbReference type="InterPro" id="IPR004875">
    <property type="entry name" value="DDE_SF_endonuclease_dom"/>
</dbReference>
<dbReference type="PANTHER" id="PTHR19303">
    <property type="entry name" value="TRANSPOSON"/>
    <property type="match status" value="1"/>
</dbReference>
<accession>A0A6J2Y179</accession>
<dbReference type="InParanoid" id="A0A6J2Y179"/>
<dbReference type="OrthoDB" id="6750460at2759"/>
<dbReference type="PANTHER" id="PTHR19303:SF71">
    <property type="entry name" value="ZINC FINGER PHD-TYPE DOMAIN-CONTAINING PROTEIN"/>
    <property type="match status" value="1"/>
</dbReference>
<dbReference type="GO" id="GO:0003677">
    <property type="term" value="F:DNA binding"/>
    <property type="evidence" value="ECO:0007669"/>
    <property type="project" value="TreeGrafter"/>
</dbReference>
<evidence type="ECO:0000313" key="3">
    <source>
        <dbReference type="RefSeq" id="XP_030757523.1"/>
    </source>
</evidence>